<protein>
    <submittedName>
        <fullName evidence="6">RTA1 like protein-domain-containing protein</fullName>
    </submittedName>
</protein>
<dbReference type="EMBL" id="JAGTJR010000003">
    <property type="protein sequence ID" value="KAH7062046.1"/>
    <property type="molecule type" value="Genomic_DNA"/>
</dbReference>
<comment type="subcellular location">
    <subcellularLocation>
        <location evidence="1">Membrane</location>
        <topology evidence="1">Multi-pass membrane protein</topology>
    </subcellularLocation>
</comment>
<reference evidence="6 7" key="1">
    <citation type="journal article" date="2021" name="Nat. Commun.">
        <title>Genetic determinants of endophytism in the Arabidopsis root mycobiome.</title>
        <authorList>
            <person name="Mesny F."/>
            <person name="Miyauchi S."/>
            <person name="Thiergart T."/>
            <person name="Pickel B."/>
            <person name="Atanasova L."/>
            <person name="Karlsson M."/>
            <person name="Huettel B."/>
            <person name="Barry K.W."/>
            <person name="Haridas S."/>
            <person name="Chen C."/>
            <person name="Bauer D."/>
            <person name="Andreopoulos W."/>
            <person name="Pangilinan J."/>
            <person name="LaButti K."/>
            <person name="Riley R."/>
            <person name="Lipzen A."/>
            <person name="Clum A."/>
            <person name="Drula E."/>
            <person name="Henrissat B."/>
            <person name="Kohler A."/>
            <person name="Grigoriev I.V."/>
            <person name="Martin F.M."/>
            <person name="Hacquard S."/>
        </authorList>
    </citation>
    <scope>NUCLEOTIDE SEQUENCE [LARGE SCALE GENOMIC DNA]</scope>
    <source>
        <strain evidence="6 7">MPI-SDFR-AT-0080</strain>
    </source>
</reference>
<dbReference type="PANTHER" id="PTHR31465:SF35">
    <property type="entry name" value="RTA1 DOMAIN PROTEIN-RELATED"/>
    <property type="match status" value="1"/>
</dbReference>
<proteinExistence type="predicted"/>
<comment type="caution">
    <text evidence="6">The sequence shown here is derived from an EMBL/GenBank/DDBJ whole genome shotgun (WGS) entry which is preliminary data.</text>
</comment>
<organism evidence="6 7">
    <name type="scientific">Macrophomina phaseolina</name>
    <dbReference type="NCBI Taxonomy" id="35725"/>
    <lineage>
        <taxon>Eukaryota</taxon>
        <taxon>Fungi</taxon>
        <taxon>Dikarya</taxon>
        <taxon>Ascomycota</taxon>
        <taxon>Pezizomycotina</taxon>
        <taxon>Dothideomycetes</taxon>
        <taxon>Dothideomycetes incertae sedis</taxon>
        <taxon>Botryosphaeriales</taxon>
        <taxon>Botryosphaeriaceae</taxon>
        <taxon>Macrophomina</taxon>
    </lineage>
</organism>
<feature type="transmembrane region" description="Helical" evidence="5">
    <location>
        <begin position="196"/>
        <end position="216"/>
    </location>
</feature>
<keyword evidence="3 5" id="KW-1133">Transmembrane helix</keyword>
<keyword evidence="4 5" id="KW-0472">Membrane</keyword>
<evidence type="ECO:0000313" key="7">
    <source>
        <dbReference type="Proteomes" id="UP000774617"/>
    </source>
</evidence>
<feature type="transmembrane region" description="Helical" evidence="5">
    <location>
        <begin position="108"/>
        <end position="132"/>
    </location>
</feature>
<keyword evidence="2 5" id="KW-0812">Transmembrane</keyword>
<feature type="transmembrane region" description="Helical" evidence="5">
    <location>
        <begin position="12"/>
        <end position="31"/>
    </location>
</feature>
<evidence type="ECO:0000256" key="1">
    <source>
        <dbReference type="ARBA" id="ARBA00004141"/>
    </source>
</evidence>
<feature type="transmembrane region" description="Helical" evidence="5">
    <location>
        <begin position="231"/>
        <end position="251"/>
    </location>
</feature>
<dbReference type="Proteomes" id="UP000774617">
    <property type="component" value="Unassembled WGS sequence"/>
</dbReference>
<sequence>MGYKYYNYDPNFGAAAVFIILFGVSSLTHLFQIFKNKTWYFIPFIIGGAFEAAGYAGRAMSAKETPDWTMMPYIMQSILLLLGPTFFAASIYMILGRIIRLTNGEAHSVVRATLVTKIFLVGDILSFFAQSAGGGMLAKAKSEDDQKRGERIIVIGLLTQVAFFGFFIVVSALFHYRISLYPTARSRRIHVPWQRYLWILYTASALIMVRSIYRLLEYIQGKEGVLQSKEAYIYILDATLMFVVAGIFNVFHPSQIINTVSMSSEMYDMGADDTEYMVGNRK</sequence>
<feature type="transmembrane region" description="Helical" evidence="5">
    <location>
        <begin position="38"/>
        <end position="57"/>
    </location>
</feature>
<feature type="transmembrane region" description="Helical" evidence="5">
    <location>
        <begin position="152"/>
        <end position="176"/>
    </location>
</feature>
<evidence type="ECO:0000256" key="3">
    <source>
        <dbReference type="ARBA" id="ARBA00022989"/>
    </source>
</evidence>
<evidence type="ECO:0000256" key="2">
    <source>
        <dbReference type="ARBA" id="ARBA00022692"/>
    </source>
</evidence>
<dbReference type="InterPro" id="IPR007568">
    <property type="entry name" value="RTA1"/>
</dbReference>
<feature type="transmembrane region" description="Helical" evidence="5">
    <location>
        <begin position="77"/>
        <end position="96"/>
    </location>
</feature>
<gene>
    <name evidence="6" type="ORF">B0J12DRAFT_563278</name>
</gene>
<name>A0ABQ8GS18_9PEZI</name>
<dbReference type="PANTHER" id="PTHR31465">
    <property type="entry name" value="PROTEIN RTA1-RELATED"/>
    <property type="match status" value="1"/>
</dbReference>
<evidence type="ECO:0000313" key="6">
    <source>
        <dbReference type="EMBL" id="KAH7062046.1"/>
    </source>
</evidence>
<accession>A0ABQ8GS18</accession>
<evidence type="ECO:0000256" key="4">
    <source>
        <dbReference type="ARBA" id="ARBA00023136"/>
    </source>
</evidence>
<dbReference type="Pfam" id="PF04479">
    <property type="entry name" value="RTA1"/>
    <property type="match status" value="1"/>
</dbReference>
<keyword evidence="7" id="KW-1185">Reference proteome</keyword>
<evidence type="ECO:0000256" key="5">
    <source>
        <dbReference type="SAM" id="Phobius"/>
    </source>
</evidence>